<name>R7WIH3_9NOCA</name>
<sequence>MRARTACRRRDKSGRCRTFPEYAPGVRPDVALP</sequence>
<accession>R7WIH3</accession>
<proteinExistence type="predicted"/>
<organism evidence="1 2">
    <name type="scientific">Rhodococcus rhodnii LMG 5362</name>
    <dbReference type="NCBI Taxonomy" id="1273125"/>
    <lineage>
        <taxon>Bacteria</taxon>
        <taxon>Bacillati</taxon>
        <taxon>Actinomycetota</taxon>
        <taxon>Actinomycetes</taxon>
        <taxon>Mycobacteriales</taxon>
        <taxon>Nocardiaceae</taxon>
        <taxon>Rhodococcus</taxon>
    </lineage>
</organism>
<keyword evidence="2" id="KW-1185">Reference proteome</keyword>
<dbReference type="PATRIC" id="fig|1273125.3.peg.3535"/>
<protein>
    <submittedName>
        <fullName evidence="1">Uncharacterized protein</fullName>
    </submittedName>
</protein>
<gene>
    <name evidence="1" type="ORF">Rrhod_3711</name>
</gene>
<evidence type="ECO:0000313" key="2">
    <source>
        <dbReference type="Proteomes" id="UP000013525"/>
    </source>
</evidence>
<dbReference type="AlphaFoldDB" id="R7WIH3"/>
<dbReference type="EMBL" id="APMY01000110">
    <property type="protein sequence ID" value="EOM74991.1"/>
    <property type="molecule type" value="Genomic_DNA"/>
</dbReference>
<reference evidence="1 2" key="1">
    <citation type="journal article" date="2013" name="Genome Announc.">
        <title>Draft Genome Sequence of Rhodococcus rhodnii Strain LMG5362, a Symbiont of Rhodnius prolixus (Hemiptera, Reduviidae, Triatominae), the Principle Vector of Trypanosoma cruzi.</title>
        <authorList>
            <person name="Pachebat J.A."/>
            <person name="van Keulen G."/>
            <person name="Whitten M.M."/>
            <person name="Girdwood S."/>
            <person name="Del Sol R."/>
            <person name="Dyson P.J."/>
            <person name="Facey P.D."/>
        </authorList>
    </citation>
    <scope>NUCLEOTIDE SEQUENCE [LARGE SCALE GENOMIC DNA]</scope>
    <source>
        <strain evidence="1 2">LMG 5362</strain>
    </source>
</reference>
<evidence type="ECO:0000313" key="1">
    <source>
        <dbReference type="EMBL" id="EOM74991.1"/>
    </source>
</evidence>
<comment type="caution">
    <text evidence="1">The sequence shown here is derived from an EMBL/GenBank/DDBJ whole genome shotgun (WGS) entry which is preliminary data.</text>
</comment>
<dbReference type="Proteomes" id="UP000013525">
    <property type="component" value="Unassembled WGS sequence"/>
</dbReference>